<feature type="transmembrane region" description="Helical" evidence="5">
    <location>
        <begin position="6"/>
        <end position="27"/>
    </location>
</feature>
<keyword evidence="3 5" id="KW-1133">Transmembrane helix</keyword>
<organism evidence="6 7">
    <name type="scientific">Methanocaldococcus lauensis</name>
    <dbReference type="NCBI Taxonomy" id="2546128"/>
    <lineage>
        <taxon>Archaea</taxon>
        <taxon>Methanobacteriati</taxon>
        <taxon>Methanobacteriota</taxon>
        <taxon>Methanomada group</taxon>
        <taxon>Methanococci</taxon>
        <taxon>Methanococcales</taxon>
        <taxon>Methanocaldococcaceae</taxon>
        <taxon>Methanocaldococcus</taxon>
    </lineage>
</organism>
<proteinExistence type="inferred from homology"/>
<dbReference type="RefSeq" id="WP_214399896.1">
    <property type="nucleotide sequence ID" value="NZ_LR792632.1"/>
</dbReference>
<dbReference type="Proteomes" id="UP000679213">
    <property type="component" value="Chromosome I"/>
</dbReference>
<sequence>MGPLIFVILGFIVGAIVGLTGIGGGVLMAPSLIFLGVEPLVAIGTDLIYASITKSLGSYFHNKKGNVNSKIALMLFFGSIPSMILGYFILKFFNRDIINQYLTLFLGVVLVFTSLMNLKKDILKDVKCRSTYILILFGFLTGLVVQFTSVGSGVLATFALMHFTSLSPREVIGTSLVYGLLICLLGALMHAELGSVNYNLALYLTIGTIPGVYVGVSLNSKIKQKNLRKMMTIVILFMGMILLIRCLLALFCISLGYQ</sequence>
<accession>A0A8D6Q2R2</accession>
<dbReference type="KEGG" id="mesg:MLAUSG7_1582"/>
<keyword evidence="2 5" id="KW-0812">Transmembrane</keyword>
<evidence type="ECO:0000313" key="7">
    <source>
        <dbReference type="Proteomes" id="UP000679213"/>
    </source>
</evidence>
<gene>
    <name evidence="6" type="ORF">MLAUSG7_1582</name>
</gene>
<evidence type="ECO:0000256" key="4">
    <source>
        <dbReference type="ARBA" id="ARBA00023136"/>
    </source>
</evidence>
<comment type="subcellular location">
    <subcellularLocation>
        <location evidence="5">Cell membrane</location>
        <topology evidence="5">Multi-pass membrane protein</topology>
    </subcellularLocation>
    <subcellularLocation>
        <location evidence="1">Membrane</location>
        <topology evidence="1">Multi-pass membrane protein</topology>
    </subcellularLocation>
</comment>
<evidence type="ECO:0000256" key="3">
    <source>
        <dbReference type="ARBA" id="ARBA00022989"/>
    </source>
</evidence>
<feature type="transmembrane region" description="Helical" evidence="5">
    <location>
        <begin position="71"/>
        <end position="89"/>
    </location>
</feature>
<protein>
    <recommendedName>
        <fullName evidence="5">Probable membrane transporter protein</fullName>
    </recommendedName>
</protein>
<dbReference type="AlphaFoldDB" id="A0A8D6Q2R2"/>
<dbReference type="PANTHER" id="PTHR43701">
    <property type="entry name" value="MEMBRANE TRANSPORTER PROTEIN MJ0441-RELATED"/>
    <property type="match status" value="1"/>
</dbReference>
<comment type="similarity">
    <text evidence="5">Belongs to the 4-toluene sulfonate uptake permease (TSUP) (TC 2.A.102) family.</text>
</comment>
<feature type="transmembrane region" description="Helical" evidence="5">
    <location>
        <begin position="101"/>
        <end position="118"/>
    </location>
</feature>
<dbReference type="GO" id="GO:0005886">
    <property type="term" value="C:plasma membrane"/>
    <property type="evidence" value="ECO:0007669"/>
    <property type="project" value="UniProtKB-SubCell"/>
</dbReference>
<evidence type="ECO:0000256" key="5">
    <source>
        <dbReference type="RuleBase" id="RU363041"/>
    </source>
</evidence>
<dbReference type="Pfam" id="PF01925">
    <property type="entry name" value="TauE"/>
    <property type="match status" value="1"/>
</dbReference>
<evidence type="ECO:0000256" key="1">
    <source>
        <dbReference type="ARBA" id="ARBA00004141"/>
    </source>
</evidence>
<dbReference type="InterPro" id="IPR002781">
    <property type="entry name" value="TM_pro_TauE-like"/>
</dbReference>
<evidence type="ECO:0000313" key="6">
    <source>
        <dbReference type="EMBL" id="CAB3290107.1"/>
    </source>
</evidence>
<keyword evidence="7" id="KW-1185">Reference proteome</keyword>
<dbReference type="PANTHER" id="PTHR43701:SF2">
    <property type="entry name" value="MEMBRANE TRANSPORTER PROTEIN YJNA-RELATED"/>
    <property type="match status" value="1"/>
</dbReference>
<evidence type="ECO:0000256" key="2">
    <source>
        <dbReference type="ARBA" id="ARBA00022692"/>
    </source>
</evidence>
<feature type="transmembrane region" description="Helical" evidence="5">
    <location>
        <begin position="130"/>
        <end position="159"/>
    </location>
</feature>
<keyword evidence="4 5" id="KW-0472">Membrane</keyword>
<dbReference type="EMBL" id="LR792632">
    <property type="protein sequence ID" value="CAB3290107.1"/>
    <property type="molecule type" value="Genomic_DNA"/>
</dbReference>
<name>A0A8D6Q2R2_9EURY</name>
<feature type="transmembrane region" description="Helical" evidence="5">
    <location>
        <begin position="32"/>
        <end position="51"/>
    </location>
</feature>
<feature type="transmembrane region" description="Helical" evidence="5">
    <location>
        <begin position="200"/>
        <end position="218"/>
    </location>
</feature>
<keyword evidence="5" id="KW-1003">Cell membrane</keyword>
<dbReference type="GeneID" id="65884363"/>
<feature type="transmembrane region" description="Helical" evidence="5">
    <location>
        <begin position="171"/>
        <end position="188"/>
    </location>
</feature>
<dbReference type="InterPro" id="IPR051598">
    <property type="entry name" value="TSUP/Inactive_protease-like"/>
</dbReference>
<feature type="transmembrane region" description="Helical" evidence="5">
    <location>
        <begin position="230"/>
        <end position="257"/>
    </location>
</feature>
<reference evidence="6 7" key="1">
    <citation type="submission" date="2020-04" db="EMBL/GenBank/DDBJ databases">
        <authorList>
            <consortium name="Genoscope - CEA"/>
            <person name="William W."/>
        </authorList>
    </citation>
    <scope>NUCLEOTIDE SEQUENCE [LARGE SCALE GENOMIC DNA]</scope>
    <source>
        <strain evidence="6 7">SG7</strain>
    </source>
</reference>